<evidence type="ECO:0000256" key="1">
    <source>
        <dbReference type="ARBA" id="ARBA00023015"/>
    </source>
</evidence>
<evidence type="ECO:0000259" key="4">
    <source>
        <dbReference type="PROSITE" id="PS50995"/>
    </source>
</evidence>
<dbReference type="InterPro" id="IPR000835">
    <property type="entry name" value="HTH_MarR-typ"/>
</dbReference>
<protein>
    <submittedName>
        <fullName evidence="5">Transcriptional regulator</fullName>
    </submittedName>
</protein>
<evidence type="ECO:0000256" key="2">
    <source>
        <dbReference type="ARBA" id="ARBA00023125"/>
    </source>
</evidence>
<evidence type="ECO:0000313" key="6">
    <source>
        <dbReference type="Proteomes" id="UP000242224"/>
    </source>
</evidence>
<sequence>MSVIHELPGHLIRRLHQISVSAFTQEVGAAGFDLTPVQFAALRMLKEHPDIDQATLAGLIAYDRVTLGGVVNRLEARGLIERTISETDRRARQLRLTERGESVLTTVWPAVRRTQETILKDLTPEEQETLLRLLRKMADANNELSRAPLRPTPPKAPAR</sequence>
<dbReference type="RefSeq" id="WP_078530259.1">
    <property type="nucleotide sequence ID" value="NZ_MPZS01000003.1"/>
</dbReference>
<dbReference type="PANTHER" id="PTHR33164">
    <property type="entry name" value="TRANSCRIPTIONAL REGULATOR, MARR FAMILY"/>
    <property type="match status" value="1"/>
</dbReference>
<dbReference type="Gene3D" id="1.10.10.10">
    <property type="entry name" value="Winged helix-like DNA-binding domain superfamily/Winged helix DNA-binding domain"/>
    <property type="match status" value="1"/>
</dbReference>
<evidence type="ECO:0000313" key="5">
    <source>
        <dbReference type="EMBL" id="OOY11267.1"/>
    </source>
</evidence>
<dbReference type="PROSITE" id="PS50995">
    <property type="entry name" value="HTH_MARR_2"/>
    <property type="match status" value="1"/>
</dbReference>
<dbReference type="PRINTS" id="PR00598">
    <property type="entry name" value="HTHMARR"/>
</dbReference>
<dbReference type="EMBL" id="MPZS01000003">
    <property type="protein sequence ID" value="OOY11267.1"/>
    <property type="molecule type" value="Genomic_DNA"/>
</dbReference>
<dbReference type="PANTHER" id="PTHR33164:SF95">
    <property type="entry name" value="TRANSCRIPTIONAL REGULATOR"/>
    <property type="match status" value="1"/>
</dbReference>
<dbReference type="PROSITE" id="PS01117">
    <property type="entry name" value="HTH_MARR_1"/>
    <property type="match status" value="1"/>
</dbReference>
<keyword evidence="2" id="KW-0238">DNA-binding</keyword>
<dbReference type="SUPFAM" id="SSF46785">
    <property type="entry name" value="Winged helix' DNA-binding domain"/>
    <property type="match status" value="1"/>
</dbReference>
<comment type="caution">
    <text evidence="5">The sequence shown here is derived from an EMBL/GenBank/DDBJ whole genome shotgun (WGS) entry which is preliminary data.</text>
</comment>
<gene>
    <name evidence="5" type="ORF">BMG00_16195</name>
</gene>
<feature type="domain" description="HTH marR-type" evidence="4">
    <location>
        <begin position="8"/>
        <end position="139"/>
    </location>
</feature>
<accession>A0ABX3MIS6</accession>
<dbReference type="Pfam" id="PF01047">
    <property type="entry name" value="MarR"/>
    <property type="match status" value="1"/>
</dbReference>
<dbReference type="InterPro" id="IPR023187">
    <property type="entry name" value="Tscrpt_reg_MarR-type_CS"/>
</dbReference>
<dbReference type="SMART" id="SM00347">
    <property type="entry name" value="HTH_MARR"/>
    <property type="match status" value="1"/>
</dbReference>
<dbReference type="InterPro" id="IPR036390">
    <property type="entry name" value="WH_DNA-bd_sf"/>
</dbReference>
<dbReference type="InterPro" id="IPR036388">
    <property type="entry name" value="WH-like_DNA-bd_sf"/>
</dbReference>
<reference evidence="5 6" key="1">
    <citation type="submission" date="2016-11" db="EMBL/GenBank/DDBJ databases">
        <title>A multilocus sequence analysis scheme for characterization of bacteria in the genus Thioclava.</title>
        <authorList>
            <person name="Liu Y."/>
            <person name="Shao Z."/>
        </authorList>
    </citation>
    <scope>NUCLEOTIDE SEQUENCE [LARGE SCALE GENOMIC DNA]</scope>
    <source>
        <strain evidence="5 6">11.10-0-13</strain>
    </source>
</reference>
<keyword evidence="6" id="KW-1185">Reference proteome</keyword>
<organism evidence="5 6">
    <name type="scientific">Thioclava marina</name>
    <dbReference type="NCBI Taxonomy" id="1915077"/>
    <lineage>
        <taxon>Bacteria</taxon>
        <taxon>Pseudomonadati</taxon>
        <taxon>Pseudomonadota</taxon>
        <taxon>Alphaproteobacteria</taxon>
        <taxon>Rhodobacterales</taxon>
        <taxon>Paracoccaceae</taxon>
        <taxon>Thioclava</taxon>
    </lineage>
</organism>
<evidence type="ECO:0000256" key="3">
    <source>
        <dbReference type="ARBA" id="ARBA00023163"/>
    </source>
</evidence>
<name>A0ABX3MIS6_9RHOB</name>
<keyword evidence="3" id="KW-0804">Transcription</keyword>
<keyword evidence="1" id="KW-0805">Transcription regulation</keyword>
<proteinExistence type="predicted"/>
<dbReference type="Proteomes" id="UP000242224">
    <property type="component" value="Unassembled WGS sequence"/>
</dbReference>
<dbReference type="InterPro" id="IPR039422">
    <property type="entry name" value="MarR/SlyA-like"/>
</dbReference>